<evidence type="ECO:0000313" key="5">
    <source>
        <dbReference type="Proteomes" id="UP001155586"/>
    </source>
</evidence>
<organism evidence="4 5">
    <name type="scientific">Vibrio paucivorans</name>
    <dbReference type="NCBI Taxonomy" id="2829489"/>
    <lineage>
        <taxon>Bacteria</taxon>
        <taxon>Pseudomonadati</taxon>
        <taxon>Pseudomonadota</taxon>
        <taxon>Gammaproteobacteria</taxon>
        <taxon>Vibrionales</taxon>
        <taxon>Vibrionaceae</taxon>
        <taxon>Vibrio</taxon>
    </lineage>
</organism>
<evidence type="ECO:0000256" key="1">
    <source>
        <dbReference type="SAM" id="Phobius"/>
    </source>
</evidence>
<gene>
    <name evidence="4" type="ORF">MD483_01845</name>
</gene>
<keyword evidence="4" id="KW-0808">Transferase</keyword>
<feature type="transmembrane region" description="Helical" evidence="1">
    <location>
        <begin position="242"/>
        <end position="258"/>
    </location>
</feature>
<feature type="transmembrane region" description="Helical" evidence="1">
    <location>
        <begin position="189"/>
        <end position="208"/>
    </location>
</feature>
<sequence length="624" mass="71798">MQFRKDINGLRAIAVIAVVLFHFNASWMPGGFAGVDVFFVISGFLMTGIIFRGIEQENFSILKFYVARANRIIPALAVLCLVLLVFGWFYLTPLDYKALGKHVGSSMGFLSNIIYWRESGYFDAASHEKWLLHTWSLSAEWQFYIIYPLVLVAMRKFMSLKAMKATVLVGTVLGFIFCVIATYKWPNPAYYLLPTRAWEMMIGGVAYLYPLKLAENRKKVFEWVGLALIILSYTFISKENVWPGYLALIPVFGAFLLIQAQRNDSFVTGNIIFQSLGKWSYSIYLWHWPLVVAIYYFSLPEQFIYFGLILSVILGYISNRYVESIKFKNDFNSSFSHMKSKPIYFMLFVGALGSCVFISKGYNYNEKLNVYNDKIGYPKYCHVDGSNLNKSNDYINCKVGDKDKKPVALIWGDSYAGVLDPFVSSLLENNSAISRTTSHCVPSLQLNNMLGGNPNYCNKIRQLNISEVSDKKYKVVFLAGRWEHMYDEYGVDSIKSLFDTVDFVSKNADVVYLFEQPVFYKENVSKHFLKQKIIDGLKRDPIRDDVKANNANKLLKQYYVNQHYKNVYYVSRDIIYGNKEHNDYNKEHLPYTYDQGHLSIIGSLSAANNFKNSDIYEPLYKAIN</sequence>
<feature type="transmembrane region" description="Helical" evidence="1">
    <location>
        <begin position="303"/>
        <end position="322"/>
    </location>
</feature>
<evidence type="ECO:0000313" key="4">
    <source>
        <dbReference type="EMBL" id="MCW8332576.1"/>
    </source>
</evidence>
<dbReference type="GO" id="GO:0009103">
    <property type="term" value="P:lipopolysaccharide biosynthetic process"/>
    <property type="evidence" value="ECO:0007669"/>
    <property type="project" value="TreeGrafter"/>
</dbReference>
<evidence type="ECO:0000259" key="2">
    <source>
        <dbReference type="Pfam" id="PF01757"/>
    </source>
</evidence>
<feature type="transmembrane region" description="Helical" evidence="1">
    <location>
        <begin position="31"/>
        <end position="51"/>
    </location>
</feature>
<keyword evidence="1" id="KW-1133">Transmembrane helix</keyword>
<feature type="transmembrane region" description="Helical" evidence="1">
    <location>
        <begin position="141"/>
        <end position="158"/>
    </location>
</feature>
<dbReference type="InterPro" id="IPR050879">
    <property type="entry name" value="Acyltransferase_3"/>
</dbReference>
<dbReference type="EMBL" id="JAKRRX010000006">
    <property type="protein sequence ID" value="MCW8332576.1"/>
    <property type="molecule type" value="Genomic_DNA"/>
</dbReference>
<feature type="transmembrane region" description="Helical" evidence="1">
    <location>
        <begin position="279"/>
        <end position="297"/>
    </location>
</feature>
<keyword evidence="4" id="KW-0012">Acyltransferase</keyword>
<dbReference type="AlphaFoldDB" id="A0A9X3HP96"/>
<dbReference type="InterPro" id="IPR043968">
    <property type="entry name" value="SGNH"/>
</dbReference>
<keyword evidence="1" id="KW-0472">Membrane</keyword>
<feature type="transmembrane region" description="Helical" evidence="1">
    <location>
        <begin position="7"/>
        <end position="25"/>
    </location>
</feature>
<dbReference type="Proteomes" id="UP001155586">
    <property type="component" value="Unassembled WGS sequence"/>
</dbReference>
<feature type="transmembrane region" description="Helical" evidence="1">
    <location>
        <begin position="165"/>
        <end position="183"/>
    </location>
</feature>
<reference evidence="4" key="1">
    <citation type="submission" date="2022-02" db="EMBL/GenBank/DDBJ databases">
        <title>Vibrio sp. nov., a new bacterium isolated from Bohai sea, China.</title>
        <authorList>
            <person name="Yuan Y."/>
        </authorList>
    </citation>
    <scope>NUCLEOTIDE SEQUENCE</scope>
    <source>
        <strain evidence="4">DBSS07</strain>
    </source>
</reference>
<evidence type="ECO:0000259" key="3">
    <source>
        <dbReference type="Pfam" id="PF19040"/>
    </source>
</evidence>
<feature type="transmembrane region" description="Helical" evidence="1">
    <location>
        <begin position="343"/>
        <end position="362"/>
    </location>
</feature>
<dbReference type="Pfam" id="PF01757">
    <property type="entry name" value="Acyl_transf_3"/>
    <property type="match status" value="1"/>
</dbReference>
<dbReference type="PANTHER" id="PTHR23028">
    <property type="entry name" value="ACETYLTRANSFERASE"/>
    <property type="match status" value="1"/>
</dbReference>
<keyword evidence="5" id="KW-1185">Reference proteome</keyword>
<dbReference type="RefSeq" id="WP_265686333.1">
    <property type="nucleotide sequence ID" value="NZ_JAKRRX010000006.1"/>
</dbReference>
<dbReference type="PANTHER" id="PTHR23028:SF53">
    <property type="entry name" value="ACYL_TRANSF_3 DOMAIN-CONTAINING PROTEIN"/>
    <property type="match status" value="1"/>
</dbReference>
<dbReference type="GO" id="GO:0016747">
    <property type="term" value="F:acyltransferase activity, transferring groups other than amino-acyl groups"/>
    <property type="evidence" value="ECO:0007669"/>
    <property type="project" value="InterPro"/>
</dbReference>
<feature type="domain" description="Acyltransferase 3" evidence="2">
    <location>
        <begin position="5"/>
        <end position="316"/>
    </location>
</feature>
<feature type="transmembrane region" description="Helical" evidence="1">
    <location>
        <begin position="72"/>
        <end position="91"/>
    </location>
</feature>
<dbReference type="InterPro" id="IPR002656">
    <property type="entry name" value="Acyl_transf_3_dom"/>
</dbReference>
<dbReference type="Pfam" id="PF19040">
    <property type="entry name" value="SGNH"/>
    <property type="match status" value="1"/>
</dbReference>
<accession>A0A9X3HP96</accession>
<name>A0A9X3HP96_9VIBR</name>
<comment type="caution">
    <text evidence="4">The sequence shown here is derived from an EMBL/GenBank/DDBJ whole genome shotgun (WGS) entry which is preliminary data.</text>
</comment>
<proteinExistence type="predicted"/>
<keyword evidence="1" id="KW-0812">Transmembrane</keyword>
<feature type="domain" description="SGNH" evidence="3">
    <location>
        <begin position="381"/>
        <end position="610"/>
    </location>
</feature>
<feature type="transmembrane region" description="Helical" evidence="1">
    <location>
        <begin position="220"/>
        <end position="236"/>
    </location>
</feature>
<dbReference type="GO" id="GO:0016020">
    <property type="term" value="C:membrane"/>
    <property type="evidence" value="ECO:0007669"/>
    <property type="project" value="TreeGrafter"/>
</dbReference>
<protein>
    <submittedName>
        <fullName evidence="4">Acyltransferase</fullName>
    </submittedName>
</protein>